<dbReference type="EMBL" id="JALXSQ010000035">
    <property type="protein sequence ID" value="MCT2043313.1"/>
    <property type="molecule type" value="Genomic_DNA"/>
</dbReference>
<dbReference type="EC" id="3.5.1.2" evidence="2"/>
<name>A0ABT2HYB8_9MICO</name>
<dbReference type="EC" id="6.3.5.13" evidence="2"/>
<keyword evidence="2" id="KW-0436">Ligase</keyword>
<dbReference type="InterPro" id="IPR011698">
    <property type="entry name" value="GATase_3"/>
</dbReference>
<comment type="similarity">
    <text evidence="2">Belongs to the CobB/CobQ family. GatD subfamily.</text>
</comment>
<protein>
    <recommendedName>
        <fullName evidence="2">Lipid II isoglutaminyl synthase (glutamine-hydrolyzing) subunit GatD</fullName>
        <ecNumber evidence="2">6.3.5.13</ecNumber>
    </recommendedName>
    <alternativeName>
        <fullName evidence="2">Lipid II isoglutaminyl synthase glutaminase subunit</fullName>
        <ecNumber evidence="2">3.5.1.2</ecNumber>
    </alternativeName>
</protein>
<keyword evidence="2" id="KW-0961">Cell wall biogenesis/degradation</keyword>
<accession>A0ABT2HYB8</accession>
<feature type="domain" description="CobB/CobQ-like glutamine amidotransferase" evidence="3">
    <location>
        <begin position="21"/>
        <end position="195"/>
    </location>
</feature>
<proteinExistence type="inferred from homology"/>
<sequence length="256" mass="27426">MSIDILHLFPDELGINGDVGNAMALAERARARGIDATITKIGLNDELPEHADAIVIGSGPLAAVQAVLRALERMAPQLRRWRDRGVEFVAIGGGWDALGERITLADGAVLNGAGVFPTRSIRGGKQRVGETVVRMSEGLIVTGFSNHDSIMEGIDQATMLGTVLKGHGNEATKKSAEGYRRENLLASNLHGSLLTMNPRLADDALYHAAEHARARGAIANTIDLNLRTSWLDEVDGYAEASRRALIARVGVKIEHS</sequence>
<dbReference type="InterPro" id="IPR004484">
    <property type="entry name" value="CbiA/CobB_synth"/>
</dbReference>
<dbReference type="PANTHER" id="PTHR43873">
    <property type="entry name" value="COBYRINATE A,C-DIAMIDE SYNTHASE"/>
    <property type="match status" value="1"/>
</dbReference>
<keyword evidence="1 2" id="KW-0315">Glutamine amidotransferase</keyword>
<evidence type="ECO:0000256" key="1">
    <source>
        <dbReference type="ARBA" id="ARBA00022962"/>
    </source>
</evidence>
<dbReference type="SUPFAM" id="SSF52317">
    <property type="entry name" value="Class I glutamine amidotransferase-like"/>
    <property type="match status" value="1"/>
</dbReference>
<comment type="catalytic activity">
    <reaction evidence="2">
        <text>L-glutamine + H2O = L-glutamate + NH4(+)</text>
        <dbReference type="Rhea" id="RHEA:15889"/>
        <dbReference type="ChEBI" id="CHEBI:15377"/>
        <dbReference type="ChEBI" id="CHEBI:28938"/>
        <dbReference type="ChEBI" id="CHEBI:29985"/>
        <dbReference type="ChEBI" id="CHEBI:58359"/>
        <dbReference type="EC" id="3.5.1.2"/>
    </reaction>
</comment>
<gene>
    <name evidence="2" type="primary">gatD</name>
    <name evidence="4" type="ORF">M3D15_08220</name>
</gene>
<evidence type="ECO:0000259" key="3">
    <source>
        <dbReference type="Pfam" id="PF07685"/>
    </source>
</evidence>
<keyword evidence="2" id="KW-0378">Hydrolase</keyword>
<comment type="caution">
    <text evidence="2">Lacks conserved residue(s) required for the propagation of feature annotation.</text>
</comment>
<feature type="active site" evidence="2">
    <location>
        <position position="190"/>
    </location>
</feature>
<keyword evidence="2" id="KW-0133">Cell shape</keyword>
<dbReference type="RefSeq" id="WP_260104517.1">
    <property type="nucleotide sequence ID" value="NZ_JALXSQ010000035.1"/>
</dbReference>
<keyword evidence="2" id="KW-0573">Peptidoglycan synthesis</keyword>
<dbReference type="InterPro" id="IPR029062">
    <property type="entry name" value="Class_I_gatase-like"/>
</dbReference>
<comment type="function">
    <text evidence="2">The lipid II isoglutaminyl synthase complex catalyzes the formation of alpha-D-isoglutamine in the cell wall lipid II stem peptide. The GatD subunit catalyzes the hydrolysis of glutamine to glutamate and ammonia. The resulting ammonia molecule is channeled to the active site of MurT.</text>
</comment>
<reference evidence="4 5" key="1">
    <citation type="submission" date="2022-04" db="EMBL/GenBank/DDBJ databases">
        <title>Human microbiome associated bacterial genomes.</title>
        <authorList>
            <person name="Sandstrom S."/>
            <person name="Salamzade R."/>
            <person name="Kalan L.R."/>
        </authorList>
    </citation>
    <scope>NUCLEOTIDE SEQUENCE [LARGE SCALE GENOMIC DNA]</scope>
    <source>
        <strain evidence="5">p3-SID1799</strain>
    </source>
</reference>
<dbReference type="HAMAP" id="MF_02213">
    <property type="entry name" value="Lipid_II_synth_GatD"/>
    <property type="match status" value="1"/>
</dbReference>
<evidence type="ECO:0000313" key="4">
    <source>
        <dbReference type="EMBL" id="MCT2043313.1"/>
    </source>
</evidence>
<organism evidence="4 5">
    <name type="scientific">Pseudoclavibacter albus</name>
    <dbReference type="NCBI Taxonomy" id="272241"/>
    <lineage>
        <taxon>Bacteria</taxon>
        <taxon>Bacillati</taxon>
        <taxon>Actinomycetota</taxon>
        <taxon>Actinomycetes</taxon>
        <taxon>Micrococcales</taxon>
        <taxon>Microbacteriaceae</taxon>
        <taxon>Pseudoclavibacter</taxon>
    </lineage>
</organism>
<keyword evidence="5" id="KW-1185">Reference proteome</keyword>
<dbReference type="PROSITE" id="PS51274">
    <property type="entry name" value="GATASE_COBBQ"/>
    <property type="match status" value="1"/>
</dbReference>
<dbReference type="Proteomes" id="UP001525379">
    <property type="component" value="Unassembled WGS sequence"/>
</dbReference>
<dbReference type="Pfam" id="PF07685">
    <property type="entry name" value="GATase_3"/>
    <property type="match status" value="1"/>
</dbReference>
<dbReference type="PANTHER" id="PTHR43873:SF2">
    <property type="entry name" value="COBYRIC ACID SYNTHASE"/>
    <property type="match status" value="1"/>
</dbReference>
<comment type="catalytic activity">
    <reaction evidence="2">
        <text>beta-D-GlcNAc-(1-&gt;4)-Mur2Ac(oyl-L-Ala-gamma-D-Glu-L-Lys-D-Ala-D-Ala)-di-trans,octa-cis-undecaprenyl diphosphate + L-glutamine + ATP + H2O = beta-D-GlcNAc-(1-&gt;4)-Mur2Ac(oyl-L-Ala-D-isoglutaminyl-L-Lys-D-Ala-D-Ala)-di-trans,octa-cis-undecaprenyl diphosphate + L-glutamate + ADP + phosphate + H(+)</text>
        <dbReference type="Rhea" id="RHEA:57928"/>
        <dbReference type="ChEBI" id="CHEBI:15377"/>
        <dbReference type="ChEBI" id="CHEBI:15378"/>
        <dbReference type="ChEBI" id="CHEBI:29985"/>
        <dbReference type="ChEBI" id="CHEBI:30616"/>
        <dbReference type="ChEBI" id="CHEBI:43474"/>
        <dbReference type="ChEBI" id="CHEBI:58359"/>
        <dbReference type="ChEBI" id="CHEBI:60033"/>
        <dbReference type="ChEBI" id="CHEBI:62233"/>
        <dbReference type="ChEBI" id="CHEBI:456216"/>
        <dbReference type="EC" id="6.3.5.13"/>
    </reaction>
</comment>
<dbReference type="InterPro" id="IPR043702">
    <property type="entry name" value="Lipid_II_synth_GatD"/>
</dbReference>
<evidence type="ECO:0000313" key="5">
    <source>
        <dbReference type="Proteomes" id="UP001525379"/>
    </source>
</evidence>
<comment type="caution">
    <text evidence="4">The sequence shown here is derived from an EMBL/GenBank/DDBJ whole genome shotgun (WGS) entry which is preliminary data.</text>
</comment>
<evidence type="ECO:0000256" key="2">
    <source>
        <dbReference type="HAMAP-Rule" id="MF_02213"/>
    </source>
</evidence>
<comment type="subunit">
    <text evidence="2">Forms a heterodimer with MurT.</text>
</comment>
<comment type="pathway">
    <text evidence="2">Cell wall biogenesis; peptidoglycan biosynthesis.</text>
</comment>